<dbReference type="WBParaSite" id="MBELARI_LOCUS4730">
    <property type="protein sequence ID" value="MBELARI_LOCUS4730"/>
    <property type="gene ID" value="MBELARI_LOCUS4730"/>
</dbReference>
<sequence>MLGLVTWGDDRTKEISVFTGLPELFDRGFNRDTLLLAIMQKIFLRLPHRHSAPACTNFDRCHRPKKQARILEELKGKSRWKTLCLRQKFILKTEKLTSYRRQSMLRFWFYLKSKKLTFKSLWITTEMRTVISK</sequence>
<evidence type="ECO:0000313" key="2">
    <source>
        <dbReference type="WBParaSite" id="MBELARI_LOCUS4730"/>
    </source>
</evidence>
<dbReference type="Proteomes" id="UP000887575">
    <property type="component" value="Unassembled WGS sequence"/>
</dbReference>
<organism evidence="1 2">
    <name type="scientific">Mesorhabditis belari</name>
    <dbReference type="NCBI Taxonomy" id="2138241"/>
    <lineage>
        <taxon>Eukaryota</taxon>
        <taxon>Metazoa</taxon>
        <taxon>Ecdysozoa</taxon>
        <taxon>Nematoda</taxon>
        <taxon>Chromadorea</taxon>
        <taxon>Rhabditida</taxon>
        <taxon>Rhabditina</taxon>
        <taxon>Rhabditomorpha</taxon>
        <taxon>Rhabditoidea</taxon>
        <taxon>Rhabditidae</taxon>
        <taxon>Mesorhabditinae</taxon>
        <taxon>Mesorhabditis</taxon>
    </lineage>
</organism>
<accession>A0AAF3FFD9</accession>
<proteinExistence type="predicted"/>
<keyword evidence="1" id="KW-1185">Reference proteome</keyword>
<evidence type="ECO:0000313" key="1">
    <source>
        <dbReference type="Proteomes" id="UP000887575"/>
    </source>
</evidence>
<reference evidence="2" key="1">
    <citation type="submission" date="2024-02" db="UniProtKB">
        <authorList>
            <consortium name="WormBaseParasite"/>
        </authorList>
    </citation>
    <scope>IDENTIFICATION</scope>
</reference>
<name>A0AAF3FFD9_9BILA</name>
<dbReference type="AlphaFoldDB" id="A0AAF3FFD9"/>
<protein>
    <submittedName>
        <fullName evidence="2">Uncharacterized protein</fullName>
    </submittedName>
</protein>